<dbReference type="AlphaFoldDB" id="A0A4Z1FDZ0"/>
<dbReference type="EMBL" id="PQXH01000002">
    <property type="protein sequence ID" value="TGO19807.1"/>
    <property type="molecule type" value="Genomic_DNA"/>
</dbReference>
<gene>
    <name evidence="1" type="ORF">BTUL_0002g00520</name>
</gene>
<reference evidence="1 2" key="1">
    <citation type="submission" date="2017-12" db="EMBL/GenBank/DDBJ databases">
        <title>Comparative genomics of Botrytis spp.</title>
        <authorList>
            <person name="Valero-Jimenez C.A."/>
            <person name="Tapia P."/>
            <person name="Veloso J."/>
            <person name="Silva-Moreno E."/>
            <person name="Staats M."/>
            <person name="Valdes J.H."/>
            <person name="Van Kan J.A.L."/>
        </authorList>
    </citation>
    <scope>NUCLEOTIDE SEQUENCE [LARGE SCALE GENOMIC DNA]</scope>
    <source>
        <strain evidence="1 2">Bt9001</strain>
    </source>
</reference>
<dbReference type="Proteomes" id="UP000297777">
    <property type="component" value="Unassembled WGS sequence"/>
</dbReference>
<dbReference type="OrthoDB" id="4154404at2759"/>
<proteinExistence type="predicted"/>
<accession>A0A4Z1FDZ0</accession>
<organism evidence="1 2">
    <name type="scientific">Botrytis tulipae</name>
    <dbReference type="NCBI Taxonomy" id="87230"/>
    <lineage>
        <taxon>Eukaryota</taxon>
        <taxon>Fungi</taxon>
        <taxon>Dikarya</taxon>
        <taxon>Ascomycota</taxon>
        <taxon>Pezizomycotina</taxon>
        <taxon>Leotiomycetes</taxon>
        <taxon>Helotiales</taxon>
        <taxon>Sclerotiniaceae</taxon>
        <taxon>Botrytis</taxon>
    </lineage>
</organism>
<keyword evidence="2" id="KW-1185">Reference proteome</keyword>
<evidence type="ECO:0000313" key="1">
    <source>
        <dbReference type="EMBL" id="TGO19807.1"/>
    </source>
</evidence>
<protein>
    <submittedName>
        <fullName evidence="1">Uncharacterized protein</fullName>
    </submittedName>
</protein>
<evidence type="ECO:0000313" key="2">
    <source>
        <dbReference type="Proteomes" id="UP000297777"/>
    </source>
</evidence>
<name>A0A4Z1FDZ0_9HELO</name>
<comment type="caution">
    <text evidence="1">The sequence shown here is derived from an EMBL/GenBank/DDBJ whole genome shotgun (WGS) entry which is preliminary data.</text>
</comment>
<sequence>MKAQTELNVCAELQSALQSQVPASCDIAASHSWGTIIVRELTGSSASKFPQSSQNCTATTGKDYNLSLVQSTRYTGAIDYGVVTRLLLGITPILTVFYDIYDTANARAETHLSCLKVLETKDGEVTDAPQASTGVSGIKSKFWSWKLVIILWVISCLV</sequence>